<dbReference type="Proteomes" id="UP000198211">
    <property type="component" value="Unassembled WGS sequence"/>
</dbReference>
<dbReference type="GO" id="GO:0005737">
    <property type="term" value="C:cytoplasm"/>
    <property type="evidence" value="ECO:0007669"/>
    <property type="project" value="TreeGrafter"/>
</dbReference>
<feature type="compositionally biased region" description="Acidic residues" evidence="1">
    <location>
        <begin position="1"/>
        <end position="27"/>
    </location>
</feature>
<dbReference type="GO" id="GO:0006298">
    <property type="term" value="P:mismatch repair"/>
    <property type="evidence" value="ECO:0007669"/>
    <property type="project" value="TreeGrafter"/>
</dbReference>
<dbReference type="InterPro" id="IPR004583">
    <property type="entry name" value="DNA_repair_Rad4"/>
</dbReference>
<evidence type="ECO:0000313" key="2">
    <source>
        <dbReference type="EMBL" id="OWY90693.1"/>
    </source>
</evidence>
<dbReference type="GO" id="GO:0000111">
    <property type="term" value="C:nucleotide-excision repair factor 2 complex"/>
    <property type="evidence" value="ECO:0007669"/>
    <property type="project" value="TreeGrafter"/>
</dbReference>
<protein>
    <submittedName>
        <fullName evidence="2">DNA repair protein</fullName>
    </submittedName>
</protein>
<proteinExistence type="predicted"/>
<evidence type="ECO:0000313" key="3">
    <source>
        <dbReference type="Proteomes" id="UP000198211"/>
    </source>
</evidence>
<accession>A0A225UCH2</accession>
<dbReference type="GO" id="GO:0003684">
    <property type="term" value="F:damaged DNA binding"/>
    <property type="evidence" value="ECO:0007669"/>
    <property type="project" value="InterPro"/>
</dbReference>
<name>A0A225UCH2_9STRA</name>
<organism evidence="2 3">
    <name type="scientific">Phytophthora megakarya</name>
    <dbReference type="NCBI Taxonomy" id="4795"/>
    <lineage>
        <taxon>Eukaryota</taxon>
        <taxon>Sar</taxon>
        <taxon>Stramenopiles</taxon>
        <taxon>Oomycota</taxon>
        <taxon>Peronosporomycetes</taxon>
        <taxon>Peronosporales</taxon>
        <taxon>Peronosporaceae</taxon>
        <taxon>Phytophthora</taxon>
    </lineage>
</organism>
<dbReference type="PANTHER" id="PTHR12135:SF0">
    <property type="entry name" value="DNA REPAIR PROTEIN COMPLEMENTING XP-C CELLS"/>
    <property type="match status" value="1"/>
</dbReference>
<dbReference type="AlphaFoldDB" id="A0A225UCH2"/>
<dbReference type="InterPro" id="IPR036985">
    <property type="entry name" value="Transglutaminase-like_sf"/>
</dbReference>
<evidence type="ECO:0000256" key="1">
    <source>
        <dbReference type="SAM" id="MobiDB-lite"/>
    </source>
</evidence>
<dbReference type="EMBL" id="NBNE01022172">
    <property type="protein sequence ID" value="OWY90693.1"/>
    <property type="molecule type" value="Genomic_DNA"/>
</dbReference>
<dbReference type="GO" id="GO:0071942">
    <property type="term" value="C:XPC complex"/>
    <property type="evidence" value="ECO:0007669"/>
    <property type="project" value="TreeGrafter"/>
</dbReference>
<comment type="caution">
    <text evidence="2">The sequence shown here is derived from an EMBL/GenBank/DDBJ whole genome shotgun (WGS) entry which is preliminary data.</text>
</comment>
<feature type="compositionally biased region" description="Polar residues" evidence="1">
    <location>
        <begin position="44"/>
        <end position="57"/>
    </location>
</feature>
<feature type="non-terminal residue" evidence="2">
    <location>
        <position position="213"/>
    </location>
</feature>
<dbReference type="GO" id="GO:0006289">
    <property type="term" value="P:nucleotide-excision repair"/>
    <property type="evidence" value="ECO:0007669"/>
    <property type="project" value="InterPro"/>
</dbReference>
<reference evidence="3" key="1">
    <citation type="submission" date="2017-03" db="EMBL/GenBank/DDBJ databases">
        <title>Phytopthora megakarya and P. palmivora, two closely related causual agents of cacao black pod achieved similar genome size and gene model numbers by different mechanisms.</title>
        <authorList>
            <person name="Ali S."/>
            <person name="Shao J."/>
            <person name="Larry D.J."/>
            <person name="Kronmiller B."/>
            <person name="Shen D."/>
            <person name="Strem M.D."/>
            <person name="Melnick R.L."/>
            <person name="Guiltinan M.J."/>
            <person name="Tyler B.M."/>
            <person name="Meinhardt L.W."/>
            <person name="Bailey B.A."/>
        </authorList>
    </citation>
    <scope>NUCLEOTIDE SEQUENCE [LARGE SCALE GENOMIC DNA]</scope>
    <source>
        <strain evidence="3">zdho120</strain>
    </source>
</reference>
<feature type="region of interest" description="Disordered" evidence="1">
    <location>
        <begin position="1"/>
        <end position="69"/>
    </location>
</feature>
<dbReference type="STRING" id="4795.A0A225UCH2"/>
<feature type="region of interest" description="Disordered" evidence="1">
    <location>
        <begin position="92"/>
        <end position="112"/>
    </location>
</feature>
<dbReference type="OrthoDB" id="300780at2759"/>
<gene>
    <name evidence="2" type="ORF">PHMEG_00041062</name>
</gene>
<keyword evidence="3" id="KW-1185">Reference proteome</keyword>
<dbReference type="PANTHER" id="PTHR12135">
    <property type="entry name" value="DNA REPAIR PROTEIN XP-C / RAD4"/>
    <property type="match status" value="1"/>
</dbReference>
<dbReference type="GO" id="GO:0003697">
    <property type="term" value="F:single-stranded DNA binding"/>
    <property type="evidence" value="ECO:0007669"/>
    <property type="project" value="TreeGrafter"/>
</dbReference>
<sequence length="213" mass="24289">MASEDEEFAYSAGELDDEEEDGVDWEDVSTSQQIPDSPPVSLDVSKSLSEPQDSASNIDDKPAEEDEKIAEPAQNLQQIDWEQVNRSLAEQDAASVTRKRRRTPIRLTKDEKQREKALHQTHLLVLLAARVKWSKLSRSQLLQGLLLSLTAASDVDFFADMKQQPLAYSLELLIRWFNQEFRLTEDGELRGEVMTEASLMDVFFAREGRDFEL</sequence>
<dbReference type="Gene3D" id="3.90.260.10">
    <property type="entry name" value="Transglutaminase-like"/>
    <property type="match status" value="1"/>
</dbReference>